<dbReference type="InterPro" id="IPR032282">
    <property type="entry name" value="HAGH_C"/>
</dbReference>
<comment type="cofactor">
    <cofactor evidence="7">
        <name>Zn(2+)</name>
        <dbReference type="ChEBI" id="CHEBI:29105"/>
    </cofactor>
    <text evidence="7">Binds 2 Zn(2+) ions per subunit.</text>
</comment>
<dbReference type="PIRSF" id="PIRSF005457">
    <property type="entry name" value="Glx"/>
    <property type="match status" value="1"/>
</dbReference>
<dbReference type="InterPro" id="IPR001279">
    <property type="entry name" value="Metallo-B-lactamas"/>
</dbReference>
<gene>
    <name evidence="7" type="primary">gloB</name>
    <name evidence="9" type="ORF">EDC22_103172</name>
</gene>
<dbReference type="OrthoDB" id="9802248at2"/>
<comment type="subunit">
    <text evidence="7">Monomer.</text>
</comment>
<keyword evidence="5 7" id="KW-0378">Hydrolase</keyword>
<feature type="domain" description="Metallo-beta-lactamase" evidence="8">
    <location>
        <begin position="14"/>
        <end position="172"/>
    </location>
</feature>
<dbReference type="CDD" id="cd07723">
    <property type="entry name" value="hydroxyacylglutathione_hydrolase_MBL-fold"/>
    <property type="match status" value="1"/>
</dbReference>
<name>A0A4R3MHK9_9HYPH</name>
<sequence length="256" mass="27952">MHGFDIRMFPCLSDNYGVLIHDDASGVTASIDAPEAAPIEAALTENGWTLTHILVTHHHADHTQAIATLKAKHGCRVVGPRGEAAKVPEIDETVGGGDTFRFGRYEARILDTPGHTRGHIAWWFPGPAVLFAGDTLFALGCGRVFEGTMAEMWTSLETLRDLPPETHVYCGHEYTLSNGRFALTIEPDNAALKARMAEIERKRAKGEPTLPTTIGVERDTNPFLRADVDAVKSAVGLPDADPAEVFAEIRARKDRF</sequence>
<dbReference type="InterPro" id="IPR050110">
    <property type="entry name" value="Glyoxalase_II_hydrolase"/>
</dbReference>
<feature type="binding site" evidence="7">
    <location>
        <position position="172"/>
    </location>
    <ligand>
        <name>Zn(2+)</name>
        <dbReference type="ChEBI" id="CHEBI:29105"/>
        <label>2</label>
    </ligand>
</feature>
<comment type="function">
    <text evidence="7">Thiolesterase that catalyzes the hydrolysis of S-D-lactoyl-glutathione to form glutathione and D-lactic acid.</text>
</comment>
<dbReference type="RefSeq" id="WP_132805760.1">
    <property type="nucleotide sequence ID" value="NZ_SMAK01000003.1"/>
</dbReference>
<dbReference type="InterPro" id="IPR035680">
    <property type="entry name" value="Clx_II_MBL"/>
</dbReference>
<reference evidence="9 10" key="1">
    <citation type="submission" date="2019-03" db="EMBL/GenBank/DDBJ databases">
        <title>Genomic Encyclopedia of Type Strains, Phase IV (KMG-IV): sequencing the most valuable type-strain genomes for metagenomic binning, comparative biology and taxonomic classification.</title>
        <authorList>
            <person name="Goeker M."/>
        </authorList>
    </citation>
    <scope>NUCLEOTIDE SEQUENCE [LARGE SCALE GENOMIC DNA]</scope>
    <source>
        <strain evidence="9 10">DSM 19345</strain>
    </source>
</reference>
<feature type="binding site" evidence="7">
    <location>
        <position position="115"/>
    </location>
    <ligand>
        <name>Zn(2+)</name>
        <dbReference type="ChEBI" id="CHEBI:29105"/>
        <label>1</label>
    </ligand>
</feature>
<dbReference type="Proteomes" id="UP000295678">
    <property type="component" value="Unassembled WGS sequence"/>
</dbReference>
<dbReference type="AlphaFoldDB" id="A0A4R3MHK9"/>
<evidence type="ECO:0000256" key="6">
    <source>
        <dbReference type="ARBA" id="ARBA00022833"/>
    </source>
</evidence>
<evidence type="ECO:0000256" key="2">
    <source>
        <dbReference type="ARBA" id="ARBA00004963"/>
    </source>
</evidence>
<dbReference type="EC" id="3.1.2.6" evidence="7"/>
<dbReference type="GO" id="GO:0019243">
    <property type="term" value="P:methylglyoxal catabolic process to D-lactate via S-lactoyl-glutathione"/>
    <property type="evidence" value="ECO:0007669"/>
    <property type="project" value="UniProtKB-UniRule"/>
</dbReference>
<keyword evidence="4 7" id="KW-0479">Metal-binding</keyword>
<feature type="binding site" evidence="7">
    <location>
        <position position="134"/>
    </location>
    <ligand>
        <name>Zn(2+)</name>
        <dbReference type="ChEBI" id="CHEBI:29105"/>
        <label>2</label>
    </ligand>
</feature>
<dbReference type="Pfam" id="PF00753">
    <property type="entry name" value="Lactamase_B"/>
    <property type="match status" value="1"/>
</dbReference>
<evidence type="ECO:0000256" key="7">
    <source>
        <dbReference type="HAMAP-Rule" id="MF_01374"/>
    </source>
</evidence>
<dbReference type="GO" id="GO:0004416">
    <property type="term" value="F:hydroxyacylglutathione hydrolase activity"/>
    <property type="evidence" value="ECO:0007669"/>
    <property type="project" value="UniProtKB-UniRule"/>
</dbReference>
<dbReference type="SMART" id="SM00849">
    <property type="entry name" value="Lactamase_B"/>
    <property type="match status" value="1"/>
</dbReference>
<dbReference type="InterPro" id="IPR017782">
    <property type="entry name" value="Hydroxyacylglutathione_Hdrlase"/>
</dbReference>
<feature type="binding site" evidence="7">
    <location>
        <position position="59"/>
    </location>
    <ligand>
        <name>Zn(2+)</name>
        <dbReference type="ChEBI" id="CHEBI:29105"/>
        <label>1</label>
    </ligand>
</feature>
<evidence type="ECO:0000259" key="8">
    <source>
        <dbReference type="SMART" id="SM00849"/>
    </source>
</evidence>
<dbReference type="Gene3D" id="3.60.15.10">
    <property type="entry name" value="Ribonuclease Z/Hydroxyacylglutathione hydrolase-like"/>
    <property type="match status" value="1"/>
</dbReference>
<accession>A0A4R3MHK9</accession>
<dbReference type="EMBL" id="SMAK01000003">
    <property type="protein sequence ID" value="TCT11859.1"/>
    <property type="molecule type" value="Genomic_DNA"/>
</dbReference>
<keyword evidence="6 7" id="KW-0862">Zinc</keyword>
<dbReference type="UniPathway" id="UPA00619">
    <property type="reaction ID" value="UER00676"/>
</dbReference>
<evidence type="ECO:0000256" key="5">
    <source>
        <dbReference type="ARBA" id="ARBA00022801"/>
    </source>
</evidence>
<dbReference type="HAMAP" id="MF_01374">
    <property type="entry name" value="Glyoxalase_2"/>
    <property type="match status" value="1"/>
</dbReference>
<feature type="binding site" evidence="7">
    <location>
        <position position="134"/>
    </location>
    <ligand>
        <name>Zn(2+)</name>
        <dbReference type="ChEBI" id="CHEBI:29105"/>
        <label>1</label>
    </ligand>
</feature>
<dbReference type="PANTHER" id="PTHR43705:SF1">
    <property type="entry name" value="HYDROXYACYLGLUTATHIONE HYDROLASE GLOB"/>
    <property type="match status" value="1"/>
</dbReference>
<dbReference type="NCBIfam" id="TIGR03413">
    <property type="entry name" value="GSH_gloB"/>
    <property type="match status" value="1"/>
</dbReference>
<feature type="binding site" evidence="7">
    <location>
        <position position="62"/>
    </location>
    <ligand>
        <name>Zn(2+)</name>
        <dbReference type="ChEBI" id="CHEBI:29105"/>
        <label>2</label>
    </ligand>
</feature>
<keyword evidence="10" id="KW-1185">Reference proteome</keyword>
<evidence type="ECO:0000256" key="3">
    <source>
        <dbReference type="ARBA" id="ARBA00006759"/>
    </source>
</evidence>
<evidence type="ECO:0000313" key="10">
    <source>
        <dbReference type="Proteomes" id="UP000295678"/>
    </source>
</evidence>
<feature type="binding site" evidence="7">
    <location>
        <position position="61"/>
    </location>
    <ligand>
        <name>Zn(2+)</name>
        <dbReference type="ChEBI" id="CHEBI:29105"/>
        <label>2</label>
    </ligand>
</feature>
<organism evidence="9 10">
    <name type="scientific">Tepidamorphus gemmatus</name>
    <dbReference type="NCBI Taxonomy" id="747076"/>
    <lineage>
        <taxon>Bacteria</taxon>
        <taxon>Pseudomonadati</taxon>
        <taxon>Pseudomonadota</taxon>
        <taxon>Alphaproteobacteria</taxon>
        <taxon>Hyphomicrobiales</taxon>
        <taxon>Tepidamorphaceae</taxon>
        <taxon>Tepidamorphus</taxon>
    </lineage>
</organism>
<dbReference type="PANTHER" id="PTHR43705">
    <property type="entry name" value="HYDROXYACYLGLUTATHIONE HYDROLASE"/>
    <property type="match status" value="1"/>
</dbReference>
<comment type="caution">
    <text evidence="9">The sequence shown here is derived from an EMBL/GenBank/DDBJ whole genome shotgun (WGS) entry which is preliminary data.</text>
</comment>
<comment type="catalytic activity">
    <reaction evidence="1 7">
        <text>an S-(2-hydroxyacyl)glutathione + H2O = a 2-hydroxy carboxylate + glutathione + H(+)</text>
        <dbReference type="Rhea" id="RHEA:21864"/>
        <dbReference type="ChEBI" id="CHEBI:15377"/>
        <dbReference type="ChEBI" id="CHEBI:15378"/>
        <dbReference type="ChEBI" id="CHEBI:57925"/>
        <dbReference type="ChEBI" id="CHEBI:58896"/>
        <dbReference type="ChEBI" id="CHEBI:71261"/>
        <dbReference type="EC" id="3.1.2.6"/>
    </reaction>
</comment>
<protein>
    <recommendedName>
        <fullName evidence="7">Hydroxyacylglutathione hydrolase</fullName>
        <ecNumber evidence="7">3.1.2.6</ecNumber>
    </recommendedName>
    <alternativeName>
        <fullName evidence="7">Glyoxalase II</fullName>
        <shortName evidence="7">Glx II</shortName>
    </alternativeName>
</protein>
<proteinExistence type="inferred from homology"/>
<dbReference type="SUPFAM" id="SSF56281">
    <property type="entry name" value="Metallo-hydrolase/oxidoreductase"/>
    <property type="match status" value="1"/>
</dbReference>
<evidence type="ECO:0000256" key="4">
    <source>
        <dbReference type="ARBA" id="ARBA00022723"/>
    </source>
</evidence>
<dbReference type="InterPro" id="IPR036866">
    <property type="entry name" value="RibonucZ/Hydroxyglut_hydro"/>
</dbReference>
<dbReference type="Pfam" id="PF16123">
    <property type="entry name" value="HAGH_C"/>
    <property type="match status" value="1"/>
</dbReference>
<feature type="binding site" evidence="7">
    <location>
        <position position="57"/>
    </location>
    <ligand>
        <name>Zn(2+)</name>
        <dbReference type="ChEBI" id="CHEBI:29105"/>
        <label>1</label>
    </ligand>
</feature>
<comment type="similarity">
    <text evidence="3 7">Belongs to the metallo-beta-lactamase superfamily. Glyoxalase II family.</text>
</comment>
<dbReference type="GO" id="GO:0046872">
    <property type="term" value="F:metal ion binding"/>
    <property type="evidence" value="ECO:0007669"/>
    <property type="project" value="UniProtKB-KW"/>
</dbReference>
<evidence type="ECO:0000313" key="9">
    <source>
        <dbReference type="EMBL" id="TCT11859.1"/>
    </source>
</evidence>
<evidence type="ECO:0000256" key="1">
    <source>
        <dbReference type="ARBA" id="ARBA00001623"/>
    </source>
</evidence>
<comment type="pathway">
    <text evidence="2 7">Secondary metabolite metabolism; methylglyoxal degradation; (R)-lactate from methylglyoxal: step 2/2.</text>
</comment>